<dbReference type="InterPro" id="IPR029057">
    <property type="entry name" value="PRTase-like"/>
</dbReference>
<evidence type="ECO:0000259" key="10">
    <source>
        <dbReference type="Pfam" id="PF00156"/>
    </source>
</evidence>
<evidence type="ECO:0000256" key="6">
    <source>
        <dbReference type="ARBA" id="ARBA00022777"/>
    </source>
</evidence>
<reference evidence="12" key="1">
    <citation type="journal article" date="2015" name="Nature">
        <title>Complex archaea that bridge the gap between prokaryotes and eukaryotes.</title>
        <authorList>
            <person name="Spang A."/>
            <person name="Saw J.H."/>
            <person name="Jorgensen S.L."/>
            <person name="Zaremba-Niedzwiedzka K."/>
            <person name="Martijn J."/>
            <person name="Lind A.E."/>
            <person name="van Eijk R."/>
            <person name="Schleper C."/>
            <person name="Guy L."/>
            <person name="Ettema T.J."/>
        </authorList>
    </citation>
    <scope>NUCLEOTIDE SEQUENCE</scope>
</reference>
<feature type="domain" description="Phosphoribosyltransferase" evidence="10">
    <location>
        <begin position="149"/>
        <end position="257"/>
    </location>
</feature>
<dbReference type="GO" id="GO:0005524">
    <property type="term" value="F:ATP binding"/>
    <property type="evidence" value="ECO:0007669"/>
    <property type="project" value="UniProtKB-KW"/>
</dbReference>
<dbReference type="GO" id="GO:0002189">
    <property type="term" value="C:ribose phosphate diphosphokinase complex"/>
    <property type="evidence" value="ECO:0007669"/>
    <property type="project" value="TreeGrafter"/>
</dbReference>
<keyword evidence="8" id="KW-0460">Magnesium</keyword>
<dbReference type="FunFam" id="3.40.50.2020:FF:000007">
    <property type="entry name" value="Ribose-phosphate pyrophosphokinase"/>
    <property type="match status" value="1"/>
</dbReference>
<sequence>MDKILIVGPASQILGFKIAQELGLEALNTETKLFPDGENYLRINIEDETIITGKEVIIVQSTGPSSSRTQNARIMELFMMIDSVKRIGAAKITVVVPYLAYARQDDRFRPGESNFAEILIQLLNSLGIDELFAVDVHSPSTLKNCSCKAINIDSMKLLADYIRSKGAIDIIVVSPDKGAQERSRIFATHFGDNVPVEVFEKKRDLKTGEITMSGSLSLKDRDVVIADDIIATGGTMSKAIKLAKQSGARKIFAVTTHALLLQQAKFRILKAGADEIIGTDSIDNEVSKVSLAKIIADYLR</sequence>
<comment type="caution">
    <text evidence="12">The sequence shown here is derived from an EMBL/GenBank/DDBJ whole genome shotgun (WGS) entry which is preliminary data.</text>
</comment>
<dbReference type="Pfam" id="PF13793">
    <property type="entry name" value="Pribosyltran_N"/>
    <property type="match status" value="1"/>
</dbReference>
<dbReference type="PANTHER" id="PTHR10210">
    <property type="entry name" value="RIBOSE-PHOSPHATE DIPHOSPHOKINASE FAMILY MEMBER"/>
    <property type="match status" value="1"/>
</dbReference>
<dbReference type="Gene3D" id="3.40.50.2020">
    <property type="match status" value="2"/>
</dbReference>
<evidence type="ECO:0000256" key="3">
    <source>
        <dbReference type="ARBA" id="ARBA00022723"/>
    </source>
</evidence>
<dbReference type="GO" id="GO:0005737">
    <property type="term" value="C:cytoplasm"/>
    <property type="evidence" value="ECO:0007669"/>
    <property type="project" value="TreeGrafter"/>
</dbReference>
<dbReference type="Pfam" id="PF00156">
    <property type="entry name" value="Pribosyltran"/>
    <property type="match status" value="1"/>
</dbReference>
<dbReference type="GO" id="GO:0004749">
    <property type="term" value="F:ribose phosphate diphosphokinase activity"/>
    <property type="evidence" value="ECO:0007669"/>
    <property type="project" value="UniProtKB-EC"/>
</dbReference>
<dbReference type="CDD" id="cd06223">
    <property type="entry name" value="PRTases_typeI"/>
    <property type="match status" value="1"/>
</dbReference>
<keyword evidence="5" id="KW-0547">Nucleotide-binding</keyword>
<dbReference type="SMART" id="SM01400">
    <property type="entry name" value="Pribosyltran_N"/>
    <property type="match status" value="1"/>
</dbReference>
<protein>
    <recommendedName>
        <fullName evidence="1">ribose-phosphate diphosphokinase</fullName>
        <ecNumber evidence="1">2.7.6.1</ecNumber>
    </recommendedName>
</protein>
<evidence type="ECO:0000256" key="1">
    <source>
        <dbReference type="ARBA" id="ARBA00013247"/>
    </source>
</evidence>
<dbReference type="GO" id="GO:0006164">
    <property type="term" value="P:purine nucleotide biosynthetic process"/>
    <property type="evidence" value="ECO:0007669"/>
    <property type="project" value="TreeGrafter"/>
</dbReference>
<dbReference type="NCBIfam" id="TIGR01251">
    <property type="entry name" value="ribP_PPkin"/>
    <property type="match status" value="1"/>
</dbReference>
<evidence type="ECO:0000256" key="9">
    <source>
        <dbReference type="ARBA" id="ARBA00049535"/>
    </source>
</evidence>
<evidence type="ECO:0000256" key="5">
    <source>
        <dbReference type="ARBA" id="ARBA00022741"/>
    </source>
</evidence>
<dbReference type="PANTHER" id="PTHR10210:SF32">
    <property type="entry name" value="RIBOSE-PHOSPHATE PYROPHOSPHOKINASE 2"/>
    <property type="match status" value="1"/>
</dbReference>
<dbReference type="InterPro" id="IPR029099">
    <property type="entry name" value="Pribosyltran_N"/>
</dbReference>
<keyword evidence="4" id="KW-0545">Nucleotide biosynthesis</keyword>
<keyword evidence="7" id="KW-0067">ATP-binding</keyword>
<dbReference type="GO" id="GO:0000287">
    <property type="term" value="F:magnesium ion binding"/>
    <property type="evidence" value="ECO:0007669"/>
    <property type="project" value="InterPro"/>
</dbReference>
<evidence type="ECO:0000256" key="2">
    <source>
        <dbReference type="ARBA" id="ARBA00022679"/>
    </source>
</evidence>
<name>A0A0F9JNL9_9ZZZZ</name>
<dbReference type="EC" id="2.7.6.1" evidence="1"/>
<evidence type="ECO:0000259" key="11">
    <source>
        <dbReference type="Pfam" id="PF13793"/>
    </source>
</evidence>
<evidence type="ECO:0000256" key="4">
    <source>
        <dbReference type="ARBA" id="ARBA00022727"/>
    </source>
</evidence>
<gene>
    <name evidence="12" type="ORF">LCGC14_1505500</name>
</gene>
<organism evidence="12">
    <name type="scientific">marine sediment metagenome</name>
    <dbReference type="NCBI Taxonomy" id="412755"/>
    <lineage>
        <taxon>unclassified sequences</taxon>
        <taxon>metagenomes</taxon>
        <taxon>ecological metagenomes</taxon>
    </lineage>
</organism>
<evidence type="ECO:0000256" key="8">
    <source>
        <dbReference type="ARBA" id="ARBA00022842"/>
    </source>
</evidence>
<evidence type="ECO:0000313" key="12">
    <source>
        <dbReference type="EMBL" id="KKM64031.1"/>
    </source>
</evidence>
<dbReference type="SUPFAM" id="SSF53271">
    <property type="entry name" value="PRTase-like"/>
    <property type="match status" value="1"/>
</dbReference>
<proteinExistence type="predicted"/>
<keyword evidence="6" id="KW-0418">Kinase</keyword>
<dbReference type="InterPro" id="IPR000836">
    <property type="entry name" value="PRTase_dom"/>
</dbReference>
<comment type="catalytic activity">
    <reaction evidence="9">
        <text>D-ribose 5-phosphate + ATP = 5-phospho-alpha-D-ribose 1-diphosphate + AMP + H(+)</text>
        <dbReference type="Rhea" id="RHEA:15609"/>
        <dbReference type="ChEBI" id="CHEBI:15378"/>
        <dbReference type="ChEBI" id="CHEBI:30616"/>
        <dbReference type="ChEBI" id="CHEBI:58017"/>
        <dbReference type="ChEBI" id="CHEBI:78346"/>
        <dbReference type="ChEBI" id="CHEBI:456215"/>
        <dbReference type="EC" id="2.7.6.1"/>
    </reaction>
</comment>
<dbReference type="AlphaFoldDB" id="A0A0F9JNL9"/>
<keyword evidence="2" id="KW-0808">Transferase</keyword>
<evidence type="ECO:0000256" key="7">
    <source>
        <dbReference type="ARBA" id="ARBA00022840"/>
    </source>
</evidence>
<dbReference type="InterPro" id="IPR005946">
    <property type="entry name" value="Rib-P_diPkinase"/>
</dbReference>
<dbReference type="EMBL" id="LAZR01010982">
    <property type="protein sequence ID" value="KKM64031.1"/>
    <property type="molecule type" value="Genomic_DNA"/>
</dbReference>
<accession>A0A0F9JNL9</accession>
<keyword evidence="3" id="KW-0479">Metal-binding</keyword>
<dbReference type="GO" id="GO:0006015">
    <property type="term" value="P:5-phosphoribose 1-diphosphate biosynthetic process"/>
    <property type="evidence" value="ECO:0007669"/>
    <property type="project" value="TreeGrafter"/>
</dbReference>
<feature type="domain" description="Ribose-phosphate pyrophosphokinase N-terminal" evidence="11">
    <location>
        <begin position="5"/>
        <end position="127"/>
    </location>
</feature>
<dbReference type="GO" id="GO:0016301">
    <property type="term" value="F:kinase activity"/>
    <property type="evidence" value="ECO:0007669"/>
    <property type="project" value="UniProtKB-KW"/>
</dbReference>